<keyword evidence="3" id="KW-0804">Transcription</keyword>
<evidence type="ECO:0000256" key="2">
    <source>
        <dbReference type="ARBA" id="ARBA00023125"/>
    </source>
</evidence>
<reference evidence="5" key="1">
    <citation type="journal article" date="2014" name="Int. J. Syst. Evol. Microbiol.">
        <title>Complete genome sequence of Corynebacterium casei LMG S-19264T (=DSM 44701T), isolated from a smear-ripened cheese.</title>
        <authorList>
            <consortium name="US DOE Joint Genome Institute (JGI-PGF)"/>
            <person name="Walter F."/>
            <person name="Albersmeier A."/>
            <person name="Kalinowski J."/>
            <person name="Ruckert C."/>
        </authorList>
    </citation>
    <scope>NUCLEOTIDE SEQUENCE</scope>
    <source>
        <strain evidence="5">CGMCC 1.12751</strain>
    </source>
</reference>
<dbReference type="InterPro" id="IPR036388">
    <property type="entry name" value="WH-like_DNA-bd_sf"/>
</dbReference>
<evidence type="ECO:0000256" key="3">
    <source>
        <dbReference type="ARBA" id="ARBA00023163"/>
    </source>
</evidence>
<dbReference type="RefSeq" id="WP_188466922.1">
    <property type="nucleotide sequence ID" value="NZ_BMFQ01000004.1"/>
</dbReference>
<dbReference type="Pfam" id="PF01638">
    <property type="entry name" value="HxlR"/>
    <property type="match status" value="1"/>
</dbReference>
<dbReference type="PROSITE" id="PS51118">
    <property type="entry name" value="HTH_HXLR"/>
    <property type="match status" value="1"/>
</dbReference>
<protein>
    <submittedName>
        <fullName evidence="5">Transcriptional regulator</fullName>
    </submittedName>
</protein>
<dbReference type="Proteomes" id="UP000625976">
    <property type="component" value="Unassembled WGS sequence"/>
</dbReference>
<name>A0A917GXB1_9FLAO</name>
<evidence type="ECO:0000259" key="4">
    <source>
        <dbReference type="PROSITE" id="PS51118"/>
    </source>
</evidence>
<reference evidence="5" key="2">
    <citation type="submission" date="2020-09" db="EMBL/GenBank/DDBJ databases">
        <authorList>
            <person name="Sun Q."/>
            <person name="Zhou Y."/>
        </authorList>
    </citation>
    <scope>NUCLEOTIDE SEQUENCE</scope>
    <source>
        <strain evidence="5">CGMCC 1.12751</strain>
    </source>
</reference>
<evidence type="ECO:0000256" key="1">
    <source>
        <dbReference type="ARBA" id="ARBA00023015"/>
    </source>
</evidence>
<dbReference type="PANTHER" id="PTHR33204">
    <property type="entry name" value="TRANSCRIPTIONAL REGULATOR, MARR FAMILY"/>
    <property type="match status" value="1"/>
</dbReference>
<organism evidence="5 6">
    <name type="scientific">Bizionia arctica</name>
    <dbReference type="NCBI Taxonomy" id="1495645"/>
    <lineage>
        <taxon>Bacteria</taxon>
        <taxon>Pseudomonadati</taxon>
        <taxon>Bacteroidota</taxon>
        <taxon>Flavobacteriia</taxon>
        <taxon>Flavobacteriales</taxon>
        <taxon>Flavobacteriaceae</taxon>
        <taxon>Bizionia</taxon>
    </lineage>
</organism>
<dbReference type="GO" id="GO:0003677">
    <property type="term" value="F:DNA binding"/>
    <property type="evidence" value="ECO:0007669"/>
    <property type="project" value="UniProtKB-KW"/>
</dbReference>
<comment type="caution">
    <text evidence="5">The sequence shown here is derived from an EMBL/GenBank/DDBJ whole genome shotgun (WGS) entry which is preliminary data.</text>
</comment>
<sequence>MNDKRMQEMLANLDVENPSEVCPIKDVLATMLDKWTMMIVLVLGKHKVLRFADVKRSVVGISPKMLTKSLRTLERDGHVKRTVYPEVPIRVEYNLTDQGSIFLKKLVDLADWIVPHVPTIVKNREEFIK</sequence>
<keyword evidence="6" id="KW-1185">Reference proteome</keyword>
<dbReference type="InterPro" id="IPR002577">
    <property type="entry name" value="HTH_HxlR"/>
</dbReference>
<proteinExistence type="predicted"/>
<dbReference type="PANTHER" id="PTHR33204:SF39">
    <property type="entry name" value="TRANSCRIPTIONAL REGULATORY PROTEIN"/>
    <property type="match status" value="1"/>
</dbReference>
<keyword evidence="2" id="KW-0238">DNA-binding</keyword>
<dbReference type="Gene3D" id="1.10.10.10">
    <property type="entry name" value="Winged helix-like DNA-binding domain superfamily/Winged helix DNA-binding domain"/>
    <property type="match status" value="1"/>
</dbReference>
<feature type="domain" description="HTH hxlR-type" evidence="4">
    <location>
        <begin position="22"/>
        <end position="121"/>
    </location>
</feature>
<evidence type="ECO:0000313" key="6">
    <source>
        <dbReference type="Proteomes" id="UP000625976"/>
    </source>
</evidence>
<keyword evidence="1" id="KW-0805">Transcription regulation</keyword>
<gene>
    <name evidence="5" type="ORF">GCM10010976_33240</name>
</gene>
<dbReference type="EMBL" id="BMFQ01000004">
    <property type="protein sequence ID" value="GGG59802.1"/>
    <property type="molecule type" value="Genomic_DNA"/>
</dbReference>
<accession>A0A917GXB1</accession>
<dbReference type="AlphaFoldDB" id="A0A917GXB1"/>
<evidence type="ECO:0000313" key="5">
    <source>
        <dbReference type="EMBL" id="GGG59802.1"/>
    </source>
</evidence>
<dbReference type="InterPro" id="IPR036390">
    <property type="entry name" value="WH_DNA-bd_sf"/>
</dbReference>
<dbReference type="SUPFAM" id="SSF46785">
    <property type="entry name" value="Winged helix' DNA-binding domain"/>
    <property type="match status" value="1"/>
</dbReference>